<reference evidence="2 3" key="1">
    <citation type="submission" date="2020-08" db="EMBL/GenBank/DDBJ databases">
        <title>Plant Genome Project.</title>
        <authorList>
            <person name="Zhang R.-G."/>
        </authorList>
    </citation>
    <scope>NUCLEOTIDE SEQUENCE [LARGE SCALE GENOMIC DNA]</scope>
    <source>
        <tissue evidence="2">Rhizome</tissue>
    </source>
</reference>
<dbReference type="Proteomes" id="UP000734854">
    <property type="component" value="Unassembled WGS sequence"/>
</dbReference>
<gene>
    <name evidence="2" type="ORF">ZIOFF_058414</name>
</gene>
<keyword evidence="1" id="KW-0472">Membrane</keyword>
<keyword evidence="3" id="KW-1185">Reference proteome</keyword>
<feature type="transmembrane region" description="Helical" evidence="1">
    <location>
        <begin position="90"/>
        <end position="112"/>
    </location>
</feature>
<protein>
    <submittedName>
        <fullName evidence="2">Uncharacterized protein</fullName>
    </submittedName>
</protein>
<proteinExistence type="predicted"/>
<dbReference type="AlphaFoldDB" id="A0A8J5F9N2"/>
<name>A0A8J5F9N2_ZINOF</name>
<sequence>MPLRTRGTCLCGKRQHVADTACHAIPPFVSQLQNRARQSLTPNPSASPLKCLIPPPHPLPARNALKVSILMALDIFFLARFFLDNTASRSLVVSISLFVSVLCLCIVIGHLFEENRWINESLTAIVIIDLKTKEEYVCDNATKLYNVKEDLRAEVVLFYALLFTTIRSRSEIGFGIMHDILLMSVVAEFRWQ</sequence>
<comment type="caution">
    <text evidence="2">The sequence shown here is derived from an EMBL/GenBank/DDBJ whole genome shotgun (WGS) entry which is preliminary data.</text>
</comment>
<evidence type="ECO:0000313" key="3">
    <source>
        <dbReference type="Proteomes" id="UP000734854"/>
    </source>
</evidence>
<accession>A0A8J5F9N2</accession>
<dbReference type="EMBL" id="JACMSC010000016">
    <property type="protein sequence ID" value="KAG6481793.1"/>
    <property type="molecule type" value="Genomic_DNA"/>
</dbReference>
<evidence type="ECO:0000256" key="1">
    <source>
        <dbReference type="SAM" id="Phobius"/>
    </source>
</evidence>
<keyword evidence="1" id="KW-0812">Transmembrane</keyword>
<evidence type="ECO:0000313" key="2">
    <source>
        <dbReference type="EMBL" id="KAG6481793.1"/>
    </source>
</evidence>
<keyword evidence="1" id="KW-1133">Transmembrane helix</keyword>
<organism evidence="2 3">
    <name type="scientific">Zingiber officinale</name>
    <name type="common">Ginger</name>
    <name type="synonym">Amomum zingiber</name>
    <dbReference type="NCBI Taxonomy" id="94328"/>
    <lineage>
        <taxon>Eukaryota</taxon>
        <taxon>Viridiplantae</taxon>
        <taxon>Streptophyta</taxon>
        <taxon>Embryophyta</taxon>
        <taxon>Tracheophyta</taxon>
        <taxon>Spermatophyta</taxon>
        <taxon>Magnoliopsida</taxon>
        <taxon>Liliopsida</taxon>
        <taxon>Zingiberales</taxon>
        <taxon>Zingiberaceae</taxon>
        <taxon>Zingiber</taxon>
    </lineage>
</organism>